<dbReference type="AlphaFoldDB" id="A0A2K1YRH1"/>
<name>A0A2K1YRH1_POPTR</name>
<organism evidence="1 2">
    <name type="scientific">Populus trichocarpa</name>
    <name type="common">Western balsam poplar</name>
    <name type="synonym">Populus balsamifera subsp. trichocarpa</name>
    <dbReference type="NCBI Taxonomy" id="3694"/>
    <lineage>
        <taxon>Eukaryota</taxon>
        <taxon>Viridiplantae</taxon>
        <taxon>Streptophyta</taxon>
        <taxon>Embryophyta</taxon>
        <taxon>Tracheophyta</taxon>
        <taxon>Spermatophyta</taxon>
        <taxon>Magnoliopsida</taxon>
        <taxon>eudicotyledons</taxon>
        <taxon>Gunneridae</taxon>
        <taxon>Pentapetalae</taxon>
        <taxon>rosids</taxon>
        <taxon>fabids</taxon>
        <taxon>Malpighiales</taxon>
        <taxon>Salicaceae</taxon>
        <taxon>Saliceae</taxon>
        <taxon>Populus</taxon>
    </lineage>
</organism>
<reference evidence="1 2" key="1">
    <citation type="journal article" date="2006" name="Science">
        <title>The genome of black cottonwood, Populus trichocarpa (Torr. &amp; Gray).</title>
        <authorList>
            <person name="Tuskan G.A."/>
            <person name="Difazio S."/>
            <person name="Jansson S."/>
            <person name="Bohlmann J."/>
            <person name="Grigoriev I."/>
            <person name="Hellsten U."/>
            <person name="Putnam N."/>
            <person name="Ralph S."/>
            <person name="Rombauts S."/>
            <person name="Salamov A."/>
            <person name="Schein J."/>
            <person name="Sterck L."/>
            <person name="Aerts A."/>
            <person name="Bhalerao R.R."/>
            <person name="Bhalerao R.P."/>
            <person name="Blaudez D."/>
            <person name="Boerjan W."/>
            <person name="Brun A."/>
            <person name="Brunner A."/>
            <person name="Busov V."/>
            <person name="Campbell M."/>
            <person name="Carlson J."/>
            <person name="Chalot M."/>
            <person name="Chapman J."/>
            <person name="Chen G.L."/>
            <person name="Cooper D."/>
            <person name="Coutinho P.M."/>
            <person name="Couturier J."/>
            <person name="Covert S."/>
            <person name="Cronk Q."/>
            <person name="Cunningham R."/>
            <person name="Davis J."/>
            <person name="Degroeve S."/>
            <person name="Dejardin A."/>
            <person name="Depamphilis C."/>
            <person name="Detter J."/>
            <person name="Dirks B."/>
            <person name="Dubchak I."/>
            <person name="Duplessis S."/>
            <person name="Ehlting J."/>
            <person name="Ellis B."/>
            <person name="Gendler K."/>
            <person name="Goodstein D."/>
            <person name="Gribskov M."/>
            <person name="Grimwood J."/>
            <person name="Groover A."/>
            <person name="Gunter L."/>
            <person name="Hamberger B."/>
            <person name="Heinze B."/>
            <person name="Helariutta Y."/>
            <person name="Henrissat B."/>
            <person name="Holligan D."/>
            <person name="Holt R."/>
            <person name="Huang W."/>
            <person name="Islam-Faridi N."/>
            <person name="Jones S."/>
            <person name="Jones-Rhoades M."/>
            <person name="Jorgensen R."/>
            <person name="Joshi C."/>
            <person name="Kangasjarvi J."/>
            <person name="Karlsson J."/>
            <person name="Kelleher C."/>
            <person name="Kirkpatrick R."/>
            <person name="Kirst M."/>
            <person name="Kohler A."/>
            <person name="Kalluri U."/>
            <person name="Larimer F."/>
            <person name="Leebens-Mack J."/>
            <person name="Leple J.C."/>
            <person name="Locascio P."/>
            <person name="Lou Y."/>
            <person name="Lucas S."/>
            <person name="Martin F."/>
            <person name="Montanini B."/>
            <person name="Napoli C."/>
            <person name="Nelson D.R."/>
            <person name="Nelson C."/>
            <person name="Nieminen K."/>
            <person name="Nilsson O."/>
            <person name="Pereda V."/>
            <person name="Peter G."/>
            <person name="Philippe R."/>
            <person name="Pilate G."/>
            <person name="Poliakov A."/>
            <person name="Razumovskaya J."/>
            <person name="Richardson P."/>
            <person name="Rinaldi C."/>
            <person name="Ritland K."/>
            <person name="Rouze P."/>
            <person name="Ryaboy D."/>
            <person name="Schmutz J."/>
            <person name="Schrader J."/>
            <person name="Segerman B."/>
            <person name="Shin H."/>
            <person name="Siddiqui A."/>
            <person name="Sterky F."/>
            <person name="Terry A."/>
            <person name="Tsai C.J."/>
            <person name="Uberbacher E."/>
            <person name="Unneberg P."/>
            <person name="Vahala J."/>
            <person name="Wall K."/>
            <person name="Wessler S."/>
            <person name="Yang G."/>
            <person name="Yin T."/>
            <person name="Douglas C."/>
            <person name="Marra M."/>
            <person name="Sandberg G."/>
            <person name="Van de Peer Y."/>
            <person name="Rokhsar D."/>
        </authorList>
    </citation>
    <scope>NUCLEOTIDE SEQUENCE [LARGE SCALE GENOMIC DNA]</scope>
    <source>
        <strain evidence="2">cv. Nisqually</strain>
    </source>
</reference>
<dbReference type="EMBL" id="CM009299">
    <property type="protein sequence ID" value="PNT15623.1"/>
    <property type="molecule type" value="Genomic_DNA"/>
</dbReference>
<evidence type="ECO:0000313" key="1">
    <source>
        <dbReference type="EMBL" id="PNT15623.1"/>
    </source>
</evidence>
<proteinExistence type="predicted"/>
<protein>
    <submittedName>
        <fullName evidence="1">Uncharacterized protein</fullName>
    </submittedName>
</protein>
<dbReference type="InParanoid" id="A0A2K1YRH1"/>
<sequence length="79" mass="8962">MQVAQQSWTGAKFKLIGSIDSLHACRACRSLQKILGSSYASCFSLFLCLETPWPVCLSTFKQRFKTRACIIKKFQNEPL</sequence>
<dbReference type="Proteomes" id="UP000006729">
    <property type="component" value="Chromosome 10"/>
</dbReference>
<keyword evidence="2" id="KW-1185">Reference proteome</keyword>
<evidence type="ECO:0000313" key="2">
    <source>
        <dbReference type="Proteomes" id="UP000006729"/>
    </source>
</evidence>
<gene>
    <name evidence="1" type="ORF">POPTR_010G095000</name>
</gene>
<accession>A0A2K1YRH1</accession>